<name>A0ABT6Y5W6_9BACT</name>
<dbReference type="RefSeq" id="WP_283344042.1">
    <property type="nucleotide sequence ID" value="NZ_JASHIF010000005.1"/>
</dbReference>
<protein>
    <submittedName>
        <fullName evidence="1">Uncharacterized protein</fullName>
    </submittedName>
</protein>
<dbReference type="EMBL" id="JASHIF010000005">
    <property type="protein sequence ID" value="MDI9858968.1"/>
    <property type="molecule type" value="Genomic_DNA"/>
</dbReference>
<comment type="caution">
    <text evidence="1">The sequence shown here is derived from an EMBL/GenBank/DDBJ whole genome shotgun (WGS) entry which is preliminary data.</text>
</comment>
<dbReference type="Gene3D" id="3.90.1720.10">
    <property type="entry name" value="endopeptidase domain like (from Nostoc punctiforme)"/>
    <property type="match status" value="1"/>
</dbReference>
<keyword evidence="2" id="KW-1185">Reference proteome</keyword>
<accession>A0ABT6Y5W6</accession>
<reference evidence="1 2" key="1">
    <citation type="submission" date="2023-05" db="EMBL/GenBank/DDBJ databases">
        <title>Novel species of genus Flectobacillus isolated from stream in China.</title>
        <authorList>
            <person name="Lu H."/>
        </authorList>
    </citation>
    <scope>NUCLEOTIDE SEQUENCE [LARGE SCALE GENOMIC DNA]</scope>
    <source>
        <strain evidence="1 2">KCTC 42575</strain>
    </source>
</reference>
<evidence type="ECO:0000313" key="1">
    <source>
        <dbReference type="EMBL" id="MDI9858968.1"/>
    </source>
</evidence>
<dbReference type="Proteomes" id="UP001236507">
    <property type="component" value="Unassembled WGS sequence"/>
</dbReference>
<gene>
    <name evidence="1" type="ORF">QM524_07100</name>
</gene>
<proteinExistence type="predicted"/>
<evidence type="ECO:0000313" key="2">
    <source>
        <dbReference type="Proteomes" id="UP001236507"/>
    </source>
</evidence>
<organism evidence="1 2">
    <name type="scientific">Flectobacillus roseus</name>
    <dbReference type="NCBI Taxonomy" id="502259"/>
    <lineage>
        <taxon>Bacteria</taxon>
        <taxon>Pseudomonadati</taxon>
        <taxon>Bacteroidota</taxon>
        <taxon>Cytophagia</taxon>
        <taxon>Cytophagales</taxon>
        <taxon>Flectobacillaceae</taxon>
        <taxon>Flectobacillus</taxon>
    </lineage>
</organism>
<sequence length="157" mass="18528">MYLLFESFRNQDSYLWQRMMAVGGKGEWVHCEILFDERAWRRGSAWLSQGVGFRNFEPIDPKKYEVYQIGSQHWEKAYQYFVENEGKKYDAIGVVGMVYRTAMLDNPEHKFCSEVCYEALTQAQFPLPKVDARLISPLQLRRLIRGLGYKPLVYQNP</sequence>